<dbReference type="OrthoDB" id="2438082at2759"/>
<dbReference type="AlphaFoldDB" id="A0A9N9D5J9"/>
<organism evidence="1 2">
    <name type="scientific">Paraglomus brasilianum</name>
    <dbReference type="NCBI Taxonomy" id="144538"/>
    <lineage>
        <taxon>Eukaryota</taxon>
        <taxon>Fungi</taxon>
        <taxon>Fungi incertae sedis</taxon>
        <taxon>Mucoromycota</taxon>
        <taxon>Glomeromycotina</taxon>
        <taxon>Glomeromycetes</taxon>
        <taxon>Paraglomerales</taxon>
        <taxon>Paraglomeraceae</taxon>
        <taxon>Paraglomus</taxon>
    </lineage>
</organism>
<proteinExistence type="predicted"/>
<keyword evidence="2" id="KW-1185">Reference proteome</keyword>
<name>A0A9N9D5J9_9GLOM</name>
<accession>A0A9N9D5J9</accession>
<dbReference type="EMBL" id="CAJVPI010001804">
    <property type="protein sequence ID" value="CAG8627152.1"/>
    <property type="molecule type" value="Genomic_DNA"/>
</dbReference>
<sequence>MSTPLYPVTGYPGTKKTSLPFDVSTTTRNGTLGIVSLSSESAFSYGSYGSFGPKVEIFYRLHGTTKGIGRPDYCNVTYQIAGVNAKDKEIGMNVTVADKSFLDKLIESAIGGVFWVNEKAFEQKEDIECVVKEILNVLKDIWNNSAFDPELAKTLNEGTHQSTVIVPAIRASLKNLPIGDAFFISTSENPQKKTDYEIKLWRETNDGLYWVRQSLKPDKEQFGIV</sequence>
<evidence type="ECO:0000313" key="1">
    <source>
        <dbReference type="EMBL" id="CAG8627152.1"/>
    </source>
</evidence>
<dbReference type="Proteomes" id="UP000789739">
    <property type="component" value="Unassembled WGS sequence"/>
</dbReference>
<comment type="caution">
    <text evidence="1">The sequence shown here is derived from an EMBL/GenBank/DDBJ whole genome shotgun (WGS) entry which is preliminary data.</text>
</comment>
<reference evidence="1" key="1">
    <citation type="submission" date="2021-06" db="EMBL/GenBank/DDBJ databases">
        <authorList>
            <person name="Kallberg Y."/>
            <person name="Tangrot J."/>
            <person name="Rosling A."/>
        </authorList>
    </citation>
    <scope>NUCLEOTIDE SEQUENCE</scope>
    <source>
        <strain evidence="1">BR232B</strain>
    </source>
</reference>
<feature type="non-terminal residue" evidence="1">
    <location>
        <position position="225"/>
    </location>
</feature>
<evidence type="ECO:0000313" key="2">
    <source>
        <dbReference type="Proteomes" id="UP000789739"/>
    </source>
</evidence>
<protein>
    <submittedName>
        <fullName evidence="1">675_t:CDS:1</fullName>
    </submittedName>
</protein>
<feature type="non-terminal residue" evidence="1">
    <location>
        <position position="1"/>
    </location>
</feature>
<gene>
    <name evidence="1" type="ORF">PBRASI_LOCUS9042</name>
</gene>